<dbReference type="EMBL" id="CP003532">
    <property type="protein sequence ID" value="AFK05982.1"/>
    <property type="molecule type" value="Genomic_DNA"/>
</dbReference>
<gene>
    <name evidence="11" type="ORF">Theba_0248</name>
</gene>
<proteinExistence type="inferred from homology"/>
<dbReference type="GO" id="GO:0006535">
    <property type="term" value="P:cysteine biosynthetic process from serine"/>
    <property type="evidence" value="ECO:0007669"/>
    <property type="project" value="InterPro"/>
</dbReference>
<evidence type="ECO:0000256" key="5">
    <source>
        <dbReference type="ARBA" id="ARBA00022605"/>
    </source>
</evidence>
<dbReference type="Gene3D" id="1.10.3130.10">
    <property type="entry name" value="serine acetyltransferase, domain 1"/>
    <property type="match status" value="1"/>
</dbReference>
<dbReference type="InterPro" id="IPR045304">
    <property type="entry name" value="LbH_SAT"/>
</dbReference>
<feature type="domain" description="Serine acetyltransferase N-terminal" evidence="10">
    <location>
        <begin position="2"/>
        <end position="44"/>
    </location>
</feature>
<evidence type="ECO:0000256" key="9">
    <source>
        <dbReference type="PIRNR" id="PIRNR000441"/>
    </source>
</evidence>
<sequence length="191" mass="20654">MKAFENIRQTGIDISDDLKAYLEKDPTVSRKWHVFLFSAGFHGLLLYRISNLLWNGGLGLFARILHYFSRVAYSMDIHPAARIEGGVVIDHGSGVVIGSTASVGKGTLIYHGVTLGSKNVMTGKRHPDVGRNVVLGAGAKILGPIYVCDNARVGANSVVLEHVPHGSLAAGIPARIHVPTVERRRNQDEPV</sequence>
<evidence type="ECO:0000259" key="10">
    <source>
        <dbReference type="Pfam" id="PF06426"/>
    </source>
</evidence>
<dbReference type="Pfam" id="PF00132">
    <property type="entry name" value="Hexapep"/>
    <property type="match status" value="1"/>
</dbReference>
<dbReference type="AlphaFoldDB" id="I2F229"/>
<reference evidence="11 12" key="1">
    <citation type="journal article" date="2012" name="Genome Biol. Evol.">
        <title>Genome Sequence of the Mesophilic Thermotogales Bacterium Mesotoga prima MesG1.Ag.4.2 Reveals the Largest Thermotogales Genome To Date.</title>
        <authorList>
            <person name="Zhaxybayeva O."/>
            <person name="Swithers K.S."/>
            <person name="Foght J."/>
            <person name="Green A.G."/>
            <person name="Bruce D."/>
            <person name="Detter C."/>
            <person name="Han S."/>
            <person name="Teshima H."/>
            <person name="Han J."/>
            <person name="Woyke T."/>
            <person name="Pitluck S."/>
            <person name="Nolan M."/>
            <person name="Ivanova N."/>
            <person name="Pati A."/>
            <person name="Land M.L."/>
            <person name="Dlutek M."/>
            <person name="Doolittle W.F."/>
            <person name="Noll K.M."/>
            <person name="Nesbo C.L."/>
        </authorList>
    </citation>
    <scope>NUCLEOTIDE SEQUENCE [LARGE SCALE GENOMIC DNA]</scope>
    <source>
        <strain evidence="12">mesG1.Ag.4.2</strain>
    </source>
</reference>
<dbReference type="Proteomes" id="UP000002881">
    <property type="component" value="Chromosome"/>
</dbReference>
<dbReference type="InterPro" id="IPR053376">
    <property type="entry name" value="Serine_acetyltransferase"/>
</dbReference>
<dbReference type="RefSeq" id="WP_014730142.1">
    <property type="nucleotide sequence ID" value="NC_017934.1"/>
</dbReference>
<evidence type="ECO:0000256" key="6">
    <source>
        <dbReference type="ARBA" id="ARBA00022679"/>
    </source>
</evidence>
<dbReference type="KEGG" id="mpg:Theba_0248"/>
<dbReference type="InterPro" id="IPR010493">
    <property type="entry name" value="Ser_AcTrfase_N"/>
</dbReference>
<dbReference type="PANTHER" id="PTHR42811">
    <property type="entry name" value="SERINE ACETYLTRANSFERASE"/>
    <property type="match status" value="1"/>
</dbReference>
<comment type="pathway">
    <text evidence="1">Amino-acid biosynthesis; L-cysteine biosynthesis; L-cysteine from L-serine: step 1/2.</text>
</comment>
<protein>
    <recommendedName>
        <fullName evidence="4 9">Serine acetyltransferase</fullName>
        <ecNumber evidence="3 9">2.3.1.30</ecNumber>
    </recommendedName>
</protein>
<comment type="similarity">
    <text evidence="2 9">Belongs to the transferase hexapeptide repeat family.</text>
</comment>
<evidence type="ECO:0000256" key="3">
    <source>
        <dbReference type="ARBA" id="ARBA00013266"/>
    </source>
</evidence>
<evidence type="ECO:0000256" key="4">
    <source>
        <dbReference type="ARBA" id="ARBA00018522"/>
    </source>
</evidence>
<keyword evidence="5" id="KW-0028">Amino-acid biosynthesis</keyword>
<dbReference type="PIRSF" id="PIRSF000441">
    <property type="entry name" value="CysE"/>
    <property type="match status" value="1"/>
</dbReference>
<evidence type="ECO:0000256" key="2">
    <source>
        <dbReference type="ARBA" id="ARBA00007274"/>
    </source>
</evidence>
<dbReference type="InterPro" id="IPR005881">
    <property type="entry name" value="Ser_O-AcTrfase"/>
</dbReference>
<dbReference type="FunFam" id="2.160.10.10:FF:000007">
    <property type="entry name" value="Serine acetyltransferase"/>
    <property type="match status" value="1"/>
</dbReference>
<dbReference type="NCBIfam" id="NF041874">
    <property type="entry name" value="EPS_EpsC"/>
    <property type="match status" value="1"/>
</dbReference>
<keyword evidence="12" id="KW-1185">Reference proteome</keyword>
<dbReference type="HOGENOM" id="CLU_051638_10_1_0"/>
<dbReference type="Pfam" id="PF06426">
    <property type="entry name" value="SATase_N"/>
    <property type="match status" value="1"/>
</dbReference>
<evidence type="ECO:0000256" key="7">
    <source>
        <dbReference type="ARBA" id="ARBA00023315"/>
    </source>
</evidence>
<dbReference type="eggNOG" id="COG1045">
    <property type="taxonomic scope" value="Bacteria"/>
</dbReference>
<dbReference type="GeneID" id="87106103"/>
<evidence type="ECO:0000313" key="11">
    <source>
        <dbReference type="EMBL" id="AFK05982.1"/>
    </source>
</evidence>
<keyword evidence="7 9" id="KW-0012">Acyltransferase</keyword>
<dbReference type="GO" id="GO:0005737">
    <property type="term" value="C:cytoplasm"/>
    <property type="evidence" value="ECO:0007669"/>
    <property type="project" value="InterPro"/>
</dbReference>
<dbReference type="InterPro" id="IPR042122">
    <property type="entry name" value="Ser_AcTrfase_N_sf"/>
</dbReference>
<dbReference type="GO" id="GO:0009001">
    <property type="term" value="F:serine O-acetyltransferase activity"/>
    <property type="evidence" value="ECO:0007669"/>
    <property type="project" value="UniProtKB-EC"/>
</dbReference>
<keyword evidence="6 9" id="KW-0808">Transferase</keyword>
<evidence type="ECO:0000313" key="12">
    <source>
        <dbReference type="Proteomes" id="UP000002881"/>
    </source>
</evidence>
<evidence type="ECO:0000256" key="8">
    <source>
        <dbReference type="ARBA" id="ARBA00049486"/>
    </source>
</evidence>
<dbReference type="CDD" id="cd03354">
    <property type="entry name" value="LbH_SAT"/>
    <property type="match status" value="1"/>
</dbReference>
<dbReference type="InterPro" id="IPR001451">
    <property type="entry name" value="Hexapep"/>
</dbReference>
<dbReference type="SUPFAM" id="SSF51161">
    <property type="entry name" value="Trimeric LpxA-like enzymes"/>
    <property type="match status" value="1"/>
</dbReference>
<name>I2F229_9BACT</name>
<dbReference type="STRING" id="660470.Theba_0248"/>
<accession>I2F229</accession>
<comment type="catalytic activity">
    <reaction evidence="8 9">
        <text>L-serine + acetyl-CoA = O-acetyl-L-serine + CoA</text>
        <dbReference type="Rhea" id="RHEA:24560"/>
        <dbReference type="ChEBI" id="CHEBI:33384"/>
        <dbReference type="ChEBI" id="CHEBI:57287"/>
        <dbReference type="ChEBI" id="CHEBI:57288"/>
        <dbReference type="ChEBI" id="CHEBI:58340"/>
        <dbReference type="EC" id="2.3.1.30"/>
    </reaction>
</comment>
<evidence type="ECO:0000256" key="1">
    <source>
        <dbReference type="ARBA" id="ARBA00004876"/>
    </source>
</evidence>
<dbReference type="Gene3D" id="2.160.10.10">
    <property type="entry name" value="Hexapeptide repeat proteins"/>
    <property type="match status" value="1"/>
</dbReference>
<dbReference type="EC" id="2.3.1.30" evidence="3 9"/>
<dbReference type="InterPro" id="IPR011004">
    <property type="entry name" value="Trimer_LpxA-like_sf"/>
</dbReference>
<dbReference type="UniPathway" id="UPA00136">
    <property type="reaction ID" value="UER00199"/>
</dbReference>
<organism evidence="11 12">
    <name type="scientific">Mesotoga prima MesG1.Ag.4.2</name>
    <dbReference type="NCBI Taxonomy" id="660470"/>
    <lineage>
        <taxon>Bacteria</taxon>
        <taxon>Thermotogati</taxon>
        <taxon>Thermotogota</taxon>
        <taxon>Thermotogae</taxon>
        <taxon>Kosmotogales</taxon>
        <taxon>Kosmotogaceae</taxon>
        <taxon>Mesotoga</taxon>
    </lineage>
</organism>